<dbReference type="EMBL" id="JAGGMS010000001">
    <property type="protein sequence ID" value="MBP2184549.1"/>
    <property type="molecule type" value="Genomic_DNA"/>
</dbReference>
<sequence length="251" mass="27120">MPTIGESFGVDAERYDRTRPVYPGALVADVVTRSPGREVLDVGCGTGIAARQFQAAGCTVLGVEPDERMARFARGTGIDVEVSTFEDWAPGERRFDAVIAAQAWHWVDPAAGVAKAALVLRPGGTLAVFWHAFVPPAEVNDALAAAYERAVPDPPFDLRKVKTHGYEPLADKAAGDIRAAGGFATPEHRRYEWDQRYTRDEWLALTSTTGAFTHLPPEQAAAVLDEVAAVVEDEFTVHYSTLAVTASRAAR</sequence>
<keyword evidence="3" id="KW-0808">Transferase</keyword>
<dbReference type="SUPFAM" id="SSF53335">
    <property type="entry name" value="S-adenosyl-L-methionine-dependent methyltransferases"/>
    <property type="match status" value="1"/>
</dbReference>
<dbReference type="Pfam" id="PF08241">
    <property type="entry name" value="Methyltransf_11"/>
    <property type="match status" value="1"/>
</dbReference>
<comment type="caution">
    <text evidence="5">The sequence shown here is derived from an EMBL/GenBank/DDBJ whole genome shotgun (WGS) entry which is preliminary data.</text>
</comment>
<evidence type="ECO:0000256" key="3">
    <source>
        <dbReference type="ARBA" id="ARBA00022679"/>
    </source>
</evidence>
<gene>
    <name evidence="5" type="ORF">JOM49_006075</name>
</gene>
<name>A0ABS4PYN7_9PSEU</name>
<dbReference type="PANTHER" id="PTHR44942:SF4">
    <property type="entry name" value="METHYLTRANSFERASE TYPE 11 DOMAIN-CONTAINING PROTEIN"/>
    <property type="match status" value="1"/>
</dbReference>
<dbReference type="CDD" id="cd02440">
    <property type="entry name" value="AdoMet_MTases"/>
    <property type="match status" value="1"/>
</dbReference>
<evidence type="ECO:0000256" key="1">
    <source>
        <dbReference type="ARBA" id="ARBA00008361"/>
    </source>
</evidence>
<dbReference type="InterPro" id="IPR013216">
    <property type="entry name" value="Methyltransf_11"/>
</dbReference>
<dbReference type="InterPro" id="IPR029063">
    <property type="entry name" value="SAM-dependent_MTases_sf"/>
</dbReference>
<accession>A0ABS4PYN7</accession>
<protein>
    <submittedName>
        <fullName evidence="5">SAM-dependent methyltransferase</fullName>
    </submittedName>
</protein>
<dbReference type="InterPro" id="IPR051052">
    <property type="entry name" value="Diverse_substrate_MTase"/>
</dbReference>
<keyword evidence="2 5" id="KW-0489">Methyltransferase</keyword>
<dbReference type="GO" id="GO:0032259">
    <property type="term" value="P:methylation"/>
    <property type="evidence" value="ECO:0007669"/>
    <property type="project" value="UniProtKB-KW"/>
</dbReference>
<comment type="similarity">
    <text evidence="1">Belongs to the methyltransferase superfamily.</text>
</comment>
<dbReference type="Proteomes" id="UP000741013">
    <property type="component" value="Unassembled WGS sequence"/>
</dbReference>
<organism evidence="5 6">
    <name type="scientific">Amycolatopsis magusensis</name>
    <dbReference type="NCBI Taxonomy" id="882444"/>
    <lineage>
        <taxon>Bacteria</taxon>
        <taxon>Bacillati</taxon>
        <taxon>Actinomycetota</taxon>
        <taxon>Actinomycetes</taxon>
        <taxon>Pseudonocardiales</taxon>
        <taxon>Pseudonocardiaceae</taxon>
        <taxon>Amycolatopsis</taxon>
    </lineage>
</organism>
<dbReference type="PANTHER" id="PTHR44942">
    <property type="entry name" value="METHYLTRANSF_11 DOMAIN-CONTAINING PROTEIN"/>
    <property type="match status" value="1"/>
</dbReference>
<dbReference type="Gene3D" id="3.40.50.150">
    <property type="entry name" value="Vaccinia Virus protein VP39"/>
    <property type="match status" value="1"/>
</dbReference>
<keyword evidence="6" id="KW-1185">Reference proteome</keyword>
<proteinExistence type="inferred from homology"/>
<feature type="domain" description="Methyltransferase type 11" evidence="4">
    <location>
        <begin position="40"/>
        <end position="127"/>
    </location>
</feature>
<dbReference type="GO" id="GO:0008168">
    <property type="term" value="F:methyltransferase activity"/>
    <property type="evidence" value="ECO:0007669"/>
    <property type="project" value="UniProtKB-KW"/>
</dbReference>
<evidence type="ECO:0000256" key="2">
    <source>
        <dbReference type="ARBA" id="ARBA00022603"/>
    </source>
</evidence>
<evidence type="ECO:0000313" key="6">
    <source>
        <dbReference type="Proteomes" id="UP000741013"/>
    </source>
</evidence>
<reference evidence="5 6" key="1">
    <citation type="submission" date="2021-03" db="EMBL/GenBank/DDBJ databases">
        <title>Sequencing the genomes of 1000 actinobacteria strains.</title>
        <authorList>
            <person name="Klenk H.-P."/>
        </authorList>
    </citation>
    <scope>NUCLEOTIDE SEQUENCE [LARGE SCALE GENOMIC DNA]</scope>
    <source>
        <strain evidence="5 6">DSM 45510</strain>
    </source>
</reference>
<evidence type="ECO:0000313" key="5">
    <source>
        <dbReference type="EMBL" id="MBP2184549.1"/>
    </source>
</evidence>
<dbReference type="RefSeq" id="WP_209667552.1">
    <property type="nucleotide sequence ID" value="NZ_JAGGMS010000001.1"/>
</dbReference>
<evidence type="ECO:0000259" key="4">
    <source>
        <dbReference type="Pfam" id="PF08241"/>
    </source>
</evidence>